<protein>
    <submittedName>
        <fullName evidence="1">Uncharacterized protein</fullName>
    </submittedName>
</protein>
<sequence length="76" mass="8784">MYHDSMLPVFLRRRICQLRSPLTHRCSFPLVNGSPLVQTAAGQCRQWSSVMNTQMYAALKNRIIFNRGQILIYPST</sequence>
<reference evidence="1" key="1">
    <citation type="submission" date="2014-11" db="EMBL/GenBank/DDBJ databases">
        <authorList>
            <person name="Amaro Gonzalez C."/>
        </authorList>
    </citation>
    <scope>NUCLEOTIDE SEQUENCE</scope>
</reference>
<accession>A0A0E9X057</accession>
<evidence type="ECO:0000313" key="1">
    <source>
        <dbReference type="EMBL" id="JAH95240.1"/>
    </source>
</evidence>
<dbReference type="EMBL" id="GBXM01013337">
    <property type="protein sequence ID" value="JAH95240.1"/>
    <property type="molecule type" value="Transcribed_RNA"/>
</dbReference>
<organism evidence="1">
    <name type="scientific">Anguilla anguilla</name>
    <name type="common">European freshwater eel</name>
    <name type="synonym">Muraena anguilla</name>
    <dbReference type="NCBI Taxonomy" id="7936"/>
    <lineage>
        <taxon>Eukaryota</taxon>
        <taxon>Metazoa</taxon>
        <taxon>Chordata</taxon>
        <taxon>Craniata</taxon>
        <taxon>Vertebrata</taxon>
        <taxon>Euteleostomi</taxon>
        <taxon>Actinopterygii</taxon>
        <taxon>Neopterygii</taxon>
        <taxon>Teleostei</taxon>
        <taxon>Anguilliformes</taxon>
        <taxon>Anguillidae</taxon>
        <taxon>Anguilla</taxon>
    </lineage>
</organism>
<name>A0A0E9X057_ANGAN</name>
<dbReference type="AlphaFoldDB" id="A0A0E9X057"/>
<reference evidence="1" key="2">
    <citation type="journal article" date="2015" name="Fish Shellfish Immunol.">
        <title>Early steps in the European eel (Anguilla anguilla)-Vibrio vulnificus interaction in the gills: Role of the RtxA13 toxin.</title>
        <authorList>
            <person name="Callol A."/>
            <person name="Pajuelo D."/>
            <person name="Ebbesson L."/>
            <person name="Teles M."/>
            <person name="MacKenzie S."/>
            <person name="Amaro C."/>
        </authorList>
    </citation>
    <scope>NUCLEOTIDE SEQUENCE</scope>
</reference>
<proteinExistence type="predicted"/>